<dbReference type="GO" id="GO:0020037">
    <property type="term" value="F:heme binding"/>
    <property type="evidence" value="ECO:0007669"/>
    <property type="project" value="InterPro"/>
</dbReference>
<evidence type="ECO:0000256" key="3">
    <source>
        <dbReference type="ARBA" id="ARBA00022723"/>
    </source>
</evidence>
<dbReference type="InterPro" id="IPR001128">
    <property type="entry name" value="Cyt_P450"/>
</dbReference>
<dbReference type="KEGG" id="ccam:M5D45_26425"/>
<proteinExistence type="inferred from homology"/>
<keyword evidence="5 7" id="KW-0408">Iron</keyword>
<dbReference type="PANTHER" id="PTHR46696:SF1">
    <property type="entry name" value="CYTOCHROME P450 YJIB-RELATED"/>
    <property type="match status" value="1"/>
</dbReference>
<dbReference type="AlphaFoldDB" id="A0AAE9I5D8"/>
<evidence type="ECO:0000256" key="6">
    <source>
        <dbReference type="ARBA" id="ARBA00023033"/>
    </source>
</evidence>
<evidence type="ECO:0000256" key="4">
    <source>
        <dbReference type="ARBA" id="ARBA00023002"/>
    </source>
</evidence>
<dbReference type="Proteomes" id="UP001056132">
    <property type="component" value="Chromosome 2"/>
</dbReference>
<keyword evidence="4 7" id="KW-0560">Oxidoreductase</keyword>
<evidence type="ECO:0000256" key="7">
    <source>
        <dbReference type="RuleBase" id="RU000461"/>
    </source>
</evidence>
<accession>A0AAE9I5D8</accession>
<dbReference type="Gene3D" id="1.10.630.10">
    <property type="entry name" value="Cytochrome P450"/>
    <property type="match status" value="1"/>
</dbReference>
<evidence type="ECO:0000313" key="8">
    <source>
        <dbReference type="EMBL" id="URF06631.1"/>
    </source>
</evidence>
<reference evidence="8" key="2">
    <citation type="submission" date="2022-05" db="EMBL/GenBank/DDBJ databases">
        <authorList>
            <person name="Kunte H.-J."/>
        </authorList>
    </citation>
    <scope>NUCLEOTIDE SEQUENCE</scope>
    <source>
        <strain evidence="8">G5</strain>
    </source>
</reference>
<dbReference type="GO" id="GO:0016705">
    <property type="term" value="F:oxidoreductase activity, acting on paired donors, with incorporation or reduction of molecular oxygen"/>
    <property type="evidence" value="ECO:0007669"/>
    <property type="project" value="InterPro"/>
</dbReference>
<evidence type="ECO:0000313" key="9">
    <source>
        <dbReference type="Proteomes" id="UP001056132"/>
    </source>
</evidence>
<dbReference type="RefSeq" id="WP_211943176.1">
    <property type="nucleotide sequence ID" value="NZ_CAJPVH010000014.1"/>
</dbReference>
<protein>
    <submittedName>
        <fullName evidence="8">Cytochrome P450</fullName>
    </submittedName>
</protein>
<keyword evidence="3 7" id="KW-0479">Metal-binding</keyword>
<dbReference type="SUPFAM" id="SSF48264">
    <property type="entry name" value="Cytochrome P450"/>
    <property type="match status" value="1"/>
</dbReference>
<evidence type="ECO:0000256" key="1">
    <source>
        <dbReference type="ARBA" id="ARBA00010617"/>
    </source>
</evidence>
<dbReference type="GO" id="GO:0004497">
    <property type="term" value="F:monooxygenase activity"/>
    <property type="evidence" value="ECO:0007669"/>
    <property type="project" value="UniProtKB-KW"/>
</dbReference>
<dbReference type="InterPro" id="IPR036396">
    <property type="entry name" value="Cyt_P450_sf"/>
</dbReference>
<dbReference type="Pfam" id="PF00067">
    <property type="entry name" value="p450"/>
    <property type="match status" value="1"/>
</dbReference>
<gene>
    <name evidence="8" type="ORF">M5D45_26425</name>
</gene>
<dbReference type="EMBL" id="CP097331">
    <property type="protein sequence ID" value="URF06631.1"/>
    <property type="molecule type" value="Genomic_DNA"/>
</dbReference>
<dbReference type="GO" id="GO:0005506">
    <property type="term" value="F:iron ion binding"/>
    <property type="evidence" value="ECO:0007669"/>
    <property type="project" value="InterPro"/>
</dbReference>
<dbReference type="FunFam" id="1.10.630.10:FF:000018">
    <property type="entry name" value="Cytochrome P450 monooxygenase"/>
    <property type="match status" value="1"/>
</dbReference>
<reference evidence="8" key="1">
    <citation type="journal article" date="2022" name="Microbiol. Resour. Announc.">
        <title>Genome Sequence of Cupriavidus campinensis Strain G5, a Member of a Bacterial Consortium Capable of Polyethylene Degradation.</title>
        <authorList>
            <person name="Schneider B."/>
            <person name="Pfeiffer F."/>
            <person name="Dyall-Smith M."/>
            <person name="Kunte H.J."/>
        </authorList>
    </citation>
    <scope>NUCLEOTIDE SEQUENCE</scope>
    <source>
        <strain evidence="8">G5</strain>
    </source>
</reference>
<dbReference type="CDD" id="cd20625">
    <property type="entry name" value="CYP164-like"/>
    <property type="match status" value="1"/>
</dbReference>
<dbReference type="PANTHER" id="PTHR46696">
    <property type="entry name" value="P450, PUTATIVE (EUROFUNG)-RELATED"/>
    <property type="match status" value="1"/>
</dbReference>
<dbReference type="PROSITE" id="PS00086">
    <property type="entry name" value="CYTOCHROME_P450"/>
    <property type="match status" value="1"/>
</dbReference>
<keyword evidence="6 7" id="KW-0503">Monooxygenase</keyword>
<comment type="similarity">
    <text evidence="1 7">Belongs to the cytochrome P450 family.</text>
</comment>
<evidence type="ECO:0000256" key="5">
    <source>
        <dbReference type="ARBA" id="ARBA00023004"/>
    </source>
</evidence>
<evidence type="ECO:0000256" key="2">
    <source>
        <dbReference type="ARBA" id="ARBA00022617"/>
    </source>
</evidence>
<dbReference type="PRINTS" id="PR00359">
    <property type="entry name" value="BP450"/>
</dbReference>
<dbReference type="InterPro" id="IPR017972">
    <property type="entry name" value="Cyt_P450_CS"/>
</dbReference>
<name>A0AAE9I5D8_9BURK</name>
<dbReference type="InterPro" id="IPR002397">
    <property type="entry name" value="Cyt_P450_B"/>
</dbReference>
<keyword evidence="2 7" id="KW-0349">Heme</keyword>
<sequence length="406" mass="44020">MNFESFASPAFFENPYPLYDQIRNAGALLPLGPNIFVTGQFTVIDALLRDRRMGKTYLQSVQARYGEAATQDPVFQALSRTFLMMNPPAHTRLRALLMQAFNRKQVEGLREIVEATTQGLLDRIGDKLGDNPEFDLIADFALPLPVEIICRLLNIPAADGVALGTAASRLASALDLAPLNATQLAAANEAALELEAYFQRVVAQRRAHPGEDLISSLLGAEDNGATLSEAEIISNVILLFVAGHETTSNMIGNSMIALFRAPAELARLKAQLSDTAAVSQAVAECLRYDGAVQMVVRTAFEEVAVADVTVPRGSIVFMLIGAANRDPAVYSDPDRLDLSRDAVPSLAFGGGIHYCLGTRLATLELESAIAGVLTRFPALHPVDLDQLSWHRRNNLRGVETLKVRAR</sequence>
<organism evidence="8 9">
    <name type="scientific">Cupriavidus campinensis</name>
    <dbReference type="NCBI Taxonomy" id="151783"/>
    <lineage>
        <taxon>Bacteria</taxon>
        <taxon>Pseudomonadati</taxon>
        <taxon>Pseudomonadota</taxon>
        <taxon>Betaproteobacteria</taxon>
        <taxon>Burkholderiales</taxon>
        <taxon>Burkholderiaceae</taxon>
        <taxon>Cupriavidus</taxon>
    </lineage>
</organism>